<protein>
    <submittedName>
        <fullName evidence="2">Uncharacterized protein</fullName>
    </submittedName>
</protein>
<evidence type="ECO:0000313" key="3">
    <source>
        <dbReference type="Proteomes" id="UP000236161"/>
    </source>
</evidence>
<keyword evidence="3" id="KW-1185">Reference proteome</keyword>
<proteinExistence type="predicted"/>
<accession>A0A2I0AZD3</accession>
<reference evidence="2 3" key="1">
    <citation type="journal article" date="2017" name="Nature">
        <title>The Apostasia genome and the evolution of orchids.</title>
        <authorList>
            <person name="Zhang G.Q."/>
            <person name="Liu K.W."/>
            <person name="Li Z."/>
            <person name="Lohaus R."/>
            <person name="Hsiao Y.Y."/>
            <person name="Niu S.C."/>
            <person name="Wang J.Y."/>
            <person name="Lin Y.C."/>
            <person name="Xu Q."/>
            <person name="Chen L.J."/>
            <person name="Yoshida K."/>
            <person name="Fujiwara S."/>
            <person name="Wang Z.W."/>
            <person name="Zhang Y.Q."/>
            <person name="Mitsuda N."/>
            <person name="Wang M."/>
            <person name="Liu G.H."/>
            <person name="Pecoraro L."/>
            <person name="Huang H.X."/>
            <person name="Xiao X.J."/>
            <person name="Lin M."/>
            <person name="Wu X.Y."/>
            <person name="Wu W.L."/>
            <person name="Chen Y.Y."/>
            <person name="Chang S.B."/>
            <person name="Sakamoto S."/>
            <person name="Ohme-Takagi M."/>
            <person name="Yagi M."/>
            <person name="Zeng S.J."/>
            <person name="Shen C.Y."/>
            <person name="Yeh C.M."/>
            <person name="Luo Y.B."/>
            <person name="Tsai W.C."/>
            <person name="Van de Peer Y."/>
            <person name="Liu Z.J."/>
        </authorList>
    </citation>
    <scope>NUCLEOTIDE SEQUENCE [LARGE SCALE GENOMIC DNA]</scope>
    <source>
        <strain evidence="3">cv. Shenzhen</strain>
        <tissue evidence="2">Stem</tissue>
    </source>
</reference>
<evidence type="ECO:0000313" key="2">
    <source>
        <dbReference type="EMBL" id="PKA60913.1"/>
    </source>
</evidence>
<name>A0A2I0AZD3_9ASPA</name>
<organism evidence="2 3">
    <name type="scientific">Apostasia shenzhenica</name>
    <dbReference type="NCBI Taxonomy" id="1088818"/>
    <lineage>
        <taxon>Eukaryota</taxon>
        <taxon>Viridiplantae</taxon>
        <taxon>Streptophyta</taxon>
        <taxon>Embryophyta</taxon>
        <taxon>Tracheophyta</taxon>
        <taxon>Spermatophyta</taxon>
        <taxon>Magnoliopsida</taxon>
        <taxon>Liliopsida</taxon>
        <taxon>Asparagales</taxon>
        <taxon>Orchidaceae</taxon>
        <taxon>Apostasioideae</taxon>
        <taxon>Apostasia</taxon>
    </lineage>
</organism>
<feature type="region of interest" description="Disordered" evidence="1">
    <location>
        <begin position="153"/>
        <end position="188"/>
    </location>
</feature>
<dbReference type="AlphaFoldDB" id="A0A2I0AZD3"/>
<evidence type="ECO:0000256" key="1">
    <source>
        <dbReference type="SAM" id="MobiDB-lite"/>
    </source>
</evidence>
<gene>
    <name evidence="2" type="ORF">AXF42_Ash006548</name>
</gene>
<feature type="compositionally biased region" description="Low complexity" evidence="1">
    <location>
        <begin position="176"/>
        <end position="188"/>
    </location>
</feature>
<dbReference type="EMBL" id="KZ451935">
    <property type="protein sequence ID" value="PKA60913.1"/>
    <property type="molecule type" value="Genomic_DNA"/>
</dbReference>
<sequence>MQFELNNFSKGGTHEEVNLARAPKWTNEPTGCSEFNAGRRACAATGDRTRRVAARHSQRKPDLIEDFSDSRLSDGSCVLFSFLQVAFCSKNSFEQFIVLLESLRFTAQELGIDLDLLKSAKVRRSSDDESSAGVCAGEAAAVTAAVAAAEATGRDDGVRSRVGSGATALPPCPRAPGSGSLCPLLPPE</sequence>
<dbReference type="Proteomes" id="UP000236161">
    <property type="component" value="Unassembled WGS sequence"/>
</dbReference>